<dbReference type="Proteomes" id="UP000315385">
    <property type="component" value="Unassembled WGS sequence"/>
</dbReference>
<keyword evidence="2" id="KW-1185">Reference proteome</keyword>
<sequence>MSDSTKSESKLYEMCVRGRDYREDYPFEMMGEDVTASIAPLPDEQFLPVASFLKEHLDMDEEDAVAQIEDAKADAAADDEDTIDISKMDTEFVAAMQRAGAAGLKGSYSADGELIEHTEDEAEAMIGMMVGGYSVEIGGKVLELSGDVRDVEKFPGSRGGQ</sequence>
<gene>
    <name evidence="1" type="ORF">EWF95_02625</name>
</gene>
<name>A0A544QQY5_9EURY</name>
<dbReference type="OrthoDB" id="204069at2157"/>
<organism evidence="1 2">
    <name type="scientific">Halonotius roseus</name>
    <dbReference type="NCBI Taxonomy" id="2511997"/>
    <lineage>
        <taxon>Archaea</taxon>
        <taxon>Methanobacteriati</taxon>
        <taxon>Methanobacteriota</taxon>
        <taxon>Stenosarchaea group</taxon>
        <taxon>Halobacteria</taxon>
        <taxon>Halobacteriales</taxon>
        <taxon>Haloferacaceae</taxon>
        <taxon>Halonotius</taxon>
    </lineage>
</organism>
<protein>
    <submittedName>
        <fullName evidence="1">Uncharacterized protein</fullName>
    </submittedName>
</protein>
<dbReference type="AlphaFoldDB" id="A0A544QQY5"/>
<dbReference type="RefSeq" id="WP_142442502.1">
    <property type="nucleotide sequence ID" value="NZ_SESI01000001.1"/>
</dbReference>
<evidence type="ECO:0000313" key="1">
    <source>
        <dbReference type="EMBL" id="TQQ81849.1"/>
    </source>
</evidence>
<evidence type="ECO:0000313" key="2">
    <source>
        <dbReference type="Proteomes" id="UP000315385"/>
    </source>
</evidence>
<proteinExistence type="predicted"/>
<accession>A0A544QQY5</accession>
<reference evidence="1 2" key="1">
    <citation type="submission" date="2019-02" db="EMBL/GenBank/DDBJ databases">
        <title>Halonotius sp. a new haloqrchaeon isolated from saline water.</title>
        <authorList>
            <person name="Duran-Viseras A."/>
            <person name="Sanchez-Porro C."/>
            <person name="Ventosa A."/>
        </authorList>
    </citation>
    <scope>NUCLEOTIDE SEQUENCE [LARGE SCALE GENOMIC DNA]</scope>
    <source>
        <strain evidence="1 2">F9-27</strain>
    </source>
</reference>
<comment type="caution">
    <text evidence="1">The sequence shown here is derived from an EMBL/GenBank/DDBJ whole genome shotgun (WGS) entry which is preliminary data.</text>
</comment>
<dbReference type="EMBL" id="SESI01000001">
    <property type="protein sequence ID" value="TQQ81849.1"/>
    <property type="molecule type" value="Genomic_DNA"/>
</dbReference>